<name>A0A4Q4KB42_BRAEL</name>
<evidence type="ECO:0000313" key="1">
    <source>
        <dbReference type="EMBL" id="MBP1290617.1"/>
    </source>
</evidence>
<comment type="caution">
    <text evidence="1">The sequence shown here is derived from an EMBL/GenBank/DDBJ whole genome shotgun (WGS) entry which is preliminary data.</text>
</comment>
<accession>A0A4Q4KB42</accession>
<evidence type="ECO:0000313" key="3">
    <source>
        <dbReference type="Proteomes" id="UP000673383"/>
    </source>
</evidence>
<dbReference type="Proteomes" id="UP000673383">
    <property type="component" value="Unassembled WGS sequence"/>
</dbReference>
<gene>
    <name evidence="2" type="ORF">ABIF29_001191</name>
    <name evidence="1" type="ORF">JOH49_000370</name>
</gene>
<reference evidence="1" key="1">
    <citation type="submission" date="2021-02" db="EMBL/GenBank/DDBJ databases">
        <title>Genomic Encyclopedia of Type Strains, Phase IV (KMG-V): Genome sequencing to study the core and pangenomes of soil and plant-associated prokaryotes.</title>
        <authorList>
            <person name="Whitman W."/>
        </authorList>
    </citation>
    <scope>NUCLEOTIDE SEQUENCE</scope>
    <source>
        <strain evidence="1">USDA 406</strain>
    </source>
</reference>
<dbReference type="EMBL" id="JAFICZ010000001">
    <property type="protein sequence ID" value="MBP1290617.1"/>
    <property type="molecule type" value="Genomic_DNA"/>
</dbReference>
<organism evidence="1 3">
    <name type="scientific">Bradyrhizobium elkanii</name>
    <dbReference type="NCBI Taxonomy" id="29448"/>
    <lineage>
        <taxon>Bacteria</taxon>
        <taxon>Pseudomonadati</taxon>
        <taxon>Pseudomonadota</taxon>
        <taxon>Alphaproteobacteria</taxon>
        <taxon>Hyphomicrobiales</taxon>
        <taxon>Nitrobacteraceae</taxon>
        <taxon>Bradyrhizobium</taxon>
    </lineage>
</organism>
<dbReference type="RefSeq" id="WP_016844886.1">
    <property type="nucleotide sequence ID" value="NZ_CP126004.1"/>
</dbReference>
<reference evidence="2 4" key="2">
    <citation type="submission" date="2024-07" db="EMBL/GenBank/DDBJ databases">
        <title>Genomic Encyclopedia of Type Strains, Phase V (KMG-V): Genome sequencing to study the core and pangenomes of soil and plant-associated prokaryotes.</title>
        <authorList>
            <person name="Whitman W."/>
        </authorList>
    </citation>
    <scope>NUCLEOTIDE SEQUENCE [LARGE SCALE GENOMIC DNA]</scope>
    <source>
        <strain evidence="2 4">USDA 415</strain>
    </source>
</reference>
<protein>
    <recommendedName>
        <fullName evidence="5">Zorya protein ZorC EH domain-containing protein</fullName>
    </recommendedName>
</protein>
<evidence type="ECO:0000313" key="2">
    <source>
        <dbReference type="EMBL" id="MEY9314392.1"/>
    </source>
</evidence>
<keyword evidence="4" id="KW-1185">Reference proteome</keyword>
<dbReference type="Proteomes" id="UP001565471">
    <property type="component" value="Unassembled WGS sequence"/>
</dbReference>
<proteinExistence type="predicted"/>
<sequence>MTSDISEHFQGIWRRALNAPSLAALTPELIESWARERGLNVTGVEEREVGAFATIPAIILSVGDAKACFPKSPTEDDPSWSSRRALADAEAALWEKMEWFSPLWVPKRDVAKILATARHSSRQQALQWFQYHTSTLYTLSFQAICIAQILPQARSLSELCPLAREAYLAFYNGYRASSIAALIPAIEGSLSRIASPSEQDVSIPTKVDRVVDRAIATAAKRHFEKMWVPADYLSKDYLFGQDERVFAFETFRRWLHNSFFRKTDEYDGGTWLNRHMFAHGTHSLWQQSSNFERLVVVLATLALIESWHDDTHNVSLIFPVMDEDSKLLWQQALARGFGQMGLKRREQRRFQKHGRLVPVMPTDDGGLLRRALLADDCINELVRPLRDSGWSVEIGEPDEKALYVTVVATAGDERMTIALLSGCATDNALYRKLAETCAAILYRGAPYNQQQFAYGINVHVGPAAAWLPPVPRNGKRRFRSHPIWRRLQRLKGRVAFAAKAIKYDIRRRRQRPAQQL</sequence>
<evidence type="ECO:0008006" key="5">
    <source>
        <dbReference type="Google" id="ProtNLM"/>
    </source>
</evidence>
<dbReference type="EMBL" id="JBGBZA010000002">
    <property type="protein sequence ID" value="MEY9314392.1"/>
    <property type="molecule type" value="Genomic_DNA"/>
</dbReference>
<dbReference type="AlphaFoldDB" id="A0A4Q4KB42"/>
<evidence type="ECO:0000313" key="4">
    <source>
        <dbReference type="Proteomes" id="UP001565471"/>
    </source>
</evidence>